<name>A0ABY7F0I9_MYAAR</name>
<protein>
    <submittedName>
        <fullName evidence="2">Uncharacterized protein</fullName>
    </submittedName>
</protein>
<sequence length="318" mass="35309">MIDHLFRLVNNFPPRVVFVHLRALFRDMGRSGEWNPVLQTGNPASALILKKHLKAIGLEQTACNVAKKQAVPLMFDKLGALCRYLTYQIAVERDAHAKFLLLRDRAYFSLICHSGDRAGDLGQLTLDRVFELPDNQGIFISEISGKTVSLHNPKNIVVFRSKDDSICPVTHLQKYMSHAATISVDITRGYLFRLKDKFSKDISEKQVTATAMSDRLKCHLKAINLYNGESAHSSRRGCAIVLRMLGLADTSINQHIGWGSGGMLDHYARVGTLCSPNSVAATLSDAAALQPDGVSRLEVISKQFSRLEHLSKFSCDNT</sequence>
<evidence type="ECO:0000313" key="2">
    <source>
        <dbReference type="EMBL" id="WAR14864.1"/>
    </source>
</evidence>
<reference evidence="2" key="1">
    <citation type="submission" date="2022-11" db="EMBL/GenBank/DDBJ databases">
        <title>Centuries of genome instability and evolution in soft-shell clam transmissible cancer (bioRxiv).</title>
        <authorList>
            <person name="Hart S.F.M."/>
            <person name="Yonemitsu M.A."/>
            <person name="Giersch R.M."/>
            <person name="Beal B.F."/>
            <person name="Arriagada G."/>
            <person name="Davis B.W."/>
            <person name="Ostrander E.A."/>
            <person name="Goff S.P."/>
            <person name="Metzger M.J."/>
        </authorList>
    </citation>
    <scope>NUCLEOTIDE SEQUENCE</scope>
    <source>
        <strain evidence="2">MELC-2E11</strain>
        <tissue evidence="2">Siphon/mantle</tissue>
    </source>
</reference>
<dbReference type="Proteomes" id="UP001164746">
    <property type="component" value="Chromosome 9"/>
</dbReference>
<dbReference type="InterPro" id="IPR013762">
    <property type="entry name" value="Integrase-like_cat_sf"/>
</dbReference>
<evidence type="ECO:0000256" key="1">
    <source>
        <dbReference type="ARBA" id="ARBA00023172"/>
    </source>
</evidence>
<dbReference type="EMBL" id="CP111020">
    <property type="protein sequence ID" value="WAR14864.1"/>
    <property type="molecule type" value="Genomic_DNA"/>
</dbReference>
<keyword evidence="1" id="KW-0233">DNA recombination</keyword>
<organism evidence="2 3">
    <name type="scientific">Mya arenaria</name>
    <name type="common">Soft-shell clam</name>
    <dbReference type="NCBI Taxonomy" id="6604"/>
    <lineage>
        <taxon>Eukaryota</taxon>
        <taxon>Metazoa</taxon>
        <taxon>Spiralia</taxon>
        <taxon>Lophotrochozoa</taxon>
        <taxon>Mollusca</taxon>
        <taxon>Bivalvia</taxon>
        <taxon>Autobranchia</taxon>
        <taxon>Heteroconchia</taxon>
        <taxon>Euheterodonta</taxon>
        <taxon>Imparidentia</taxon>
        <taxon>Neoheterodontei</taxon>
        <taxon>Myida</taxon>
        <taxon>Myoidea</taxon>
        <taxon>Myidae</taxon>
        <taxon>Mya</taxon>
    </lineage>
</organism>
<dbReference type="InterPro" id="IPR011010">
    <property type="entry name" value="DNA_brk_join_enz"/>
</dbReference>
<proteinExistence type="predicted"/>
<dbReference type="Gene3D" id="1.10.443.10">
    <property type="entry name" value="Intergrase catalytic core"/>
    <property type="match status" value="1"/>
</dbReference>
<keyword evidence="3" id="KW-1185">Reference proteome</keyword>
<evidence type="ECO:0000313" key="3">
    <source>
        <dbReference type="Proteomes" id="UP001164746"/>
    </source>
</evidence>
<dbReference type="SUPFAM" id="SSF56349">
    <property type="entry name" value="DNA breaking-rejoining enzymes"/>
    <property type="match status" value="1"/>
</dbReference>
<gene>
    <name evidence="2" type="ORF">MAR_004969</name>
</gene>
<accession>A0ABY7F0I9</accession>